<sequence>MEPTPLPAFSSAPPAAPAPSSQRPVRAMLARGAACDLCRARKVKCDGARPICAQCLKSAKGNADACNCVYEGAGTVAKGAVPVPKKRPSATRVPSDGGSSVEKRGREGDDEEGDQGGARKKGGQRIETLVDRITELEDRLRAQAQAQSFPISIGGASRPASSYPASFAPAEQAYTNPLPAQQRPSMSYPTSTSTSAYTAPTSFYPISSYPPAPLPTTSTTAAVPAAPSPGPWAAQESSVREEAQARPASEQSSIGFTGLTASASGLSSAQETSFAGSSYPPLNYAPDSSSNAMASGLNGYVPSPSESMLSGLSNNNLPSESPVDFTASDFGNAPSARVNPATNGFNSSSSAGGNSLAPSPDDSLGLDAAFLQILYPAWPSTLPSPSIVAHLVHIFFARATIPAAMFNKGRFLASMELAPTAAGFPETALLHAMCGYAALLVSEETLSQRDEFGRKYWEGAKGPREYHYACARADIDRGVLSKTKTFQILQATILCCYIAYQAASFTELWLLSGTATRLCTPLGLNHLPPYDYCKGVPGAPYPDWSNRIRMTPSAVTNSILPPPKDQEEYFERTVTFWTAFAIDRHASASTDWSTSIDEQDISTHLPCFTSLPNPSLQIDPLQGRIHTLSLKDPDFLHETTAPIGSLGLYIKGNVLLGRVINWTQRLPRYAVAPEGETCTTMKIKIKESAEFKELDFALSKFRTTVSGNFIDAGNQIDGYLASSYAIPHVATILLHEPFTDRHDQSPNSSLAKCLTSAKCVVNSVYAFFGMSNDLAGVDPFLCFSWSVVGRALVRDHAVRRLWGDMEQAAASRSLAESCLALVANCSKAGVGISVALSESLRDLLNNPNRVLPPDGTEEGLCLSDPRNHPQLNEVPITIQP</sequence>
<dbReference type="GO" id="GO:0008270">
    <property type="term" value="F:zinc ion binding"/>
    <property type="evidence" value="ECO:0007669"/>
    <property type="project" value="InterPro"/>
</dbReference>
<evidence type="ECO:0000256" key="6">
    <source>
        <dbReference type="SAM" id="MobiDB-lite"/>
    </source>
</evidence>
<dbReference type="GO" id="GO:0003677">
    <property type="term" value="F:DNA binding"/>
    <property type="evidence" value="ECO:0007669"/>
    <property type="project" value="InterPro"/>
</dbReference>
<dbReference type="InterPro" id="IPR001138">
    <property type="entry name" value="Zn2Cys6_DnaBD"/>
</dbReference>
<dbReference type="SMART" id="SM00906">
    <property type="entry name" value="Fungal_trans"/>
    <property type="match status" value="1"/>
</dbReference>
<reference evidence="8 9" key="1">
    <citation type="submission" date="2016-07" db="EMBL/GenBank/DDBJ databases">
        <title>Pervasive Adenine N6-methylation of Active Genes in Fungi.</title>
        <authorList>
            <consortium name="DOE Joint Genome Institute"/>
            <person name="Mondo S.J."/>
            <person name="Dannebaum R.O."/>
            <person name="Kuo R.C."/>
            <person name="Labutti K."/>
            <person name="Haridas S."/>
            <person name="Kuo A."/>
            <person name="Salamov A."/>
            <person name="Ahrendt S.R."/>
            <person name="Lipzen A."/>
            <person name="Sullivan W."/>
            <person name="Andreopoulos W.B."/>
            <person name="Clum A."/>
            <person name="Lindquist E."/>
            <person name="Daum C."/>
            <person name="Ramamoorthy G.K."/>
            <person name="Gryganskyi A."/>
            <person name="Culley D."/>
            <person name="Magnuson J.K."/>
            <person name="James T.Y."/>
            <person name="O'Malley M.A."/>
            <person name="Stajich J.E."/>
            <person name="Spatafora J.W."/>
            <person name="Visel A."/>
            <person name="Grigoriev I.V."/>
        </authorList>
    </citation>
    <scope>NUCLEOTIDE SEQUENCE [LARGE SCALE GENOMIC DNA]</scope>
    <source>
        <strain evidence="8 9">62-1032</strain>
    </source>
</reference>
<dbReference type="InterPro" id="IPR007219">
    <property type="entry name" value="XnlR_reg_dom"/>
</dbReference>
<keyword evidence="3" id="KW-0805">Transcription regulation</keyword>
<feature type="region of interest" description="Disordered" evidence="6">
    <location>
        <begin position="215"/>
        <end position="255"/>
    </location>
</feature>
<name>A0A1Y2EUV7_9BASI</name>
<dbReference type="SUPFAM" id="SSF57701">
    <property type="entry name" value="Zn2/Cys6 DNA-binding domain"/>
    <property type="match status" value="1"/>
</dbReference>
<dbReference type="Pfam" id="PF00172">
    <property type="entry name" value="Zn_clus"/>
    <property type="match status" value="1"/>
</dbReference>
<feature type="compositionally biased region" description="Low complexity" evidence="6">
    <location>
        <begin position="187"/>
        <end position="196"/>
    </location>
</feature>
<organism evidence="8 9">
    <name type="scientific">Leucosporidium creatinivorum</name>
    <dbReference type="NCBI Taxonomy" id="106004"/>
    <lineage>
        <taxon>Eukaryota</taxon>
        <taxon>Fungi</taxon>
        <taxon>Dikarya</taxon>
        <taxon>Basidiomycota</taxon>
        <taxon>Pucciniomycotina</taxon>
        <taxon>Microbotryomycetes</taxon>
        <taxon>Leucosporidiales</taxon>
        <taxon>Leucosporidium</taxon>
    </lineage>
</organism>
<feature type="compositionally biased region" description="Polar residues" evidence="6">
    <location>
        <begin position="173"/>
        <end position="185"/>
    </location>
</feature>
<accession>A0A1Y2EUV7</accession>
<evidence type="ECO:0000256" key="3">
    <source>
        <dbReference type="ARBA" id="ARBA00023015"/>
    </source>
</evidence>
<feature type="domain" description="Zn(2)-C6 fungal-type" evidence="7">
    <location>
        <begin position="34"/>
        <end position="70"/>
    </location>
</feature>
<dbReference type="PROSITE" id="PS50048">
    <property type="entry name" value="ZN2_CY6_FUNGAL_2"/>
    <property type="match status" value="1"/>
</dbReference>
<keyword evidence="5" id="KW-0539">Nucleus</keyword>
<dbReference type="Proteomes" id="UP000193467">
    <property type="component" value="Unassembled WGS sequence"/>
</dbReference>
<evidence type="ECO:0000256" key="4">
    <source>
        <dbReference type="ARBA" id="ARBA00023163"/>
    </source>
</evidence>
<feature type="region of interest" description="Disordered" evidence="6">
    <location>
        <begin position="152"/>
        <end position="196"/>
    </location>
</feature>
<dbReference type="CDD" id="cd00067">
    <property type="entry name" value="GAL4"/>
    <property type="match status" value="1"/>
</dbReference>
<gene>
    <name evidence="8" type="ORF">BCR35DRAFT_306317</name>
</gene>
<keyword evidence="4" id="KW-0804">Transcription</keyword>
<dbReference type="Gene3D" id="4.10.240.10">
    <property type="entry name" value="Zn(2)-C6 fungal-type DNA-binding domain"/>
    <property type="match status" value="1"/>
</dbReference>
<dbReference type="SMART" id="SM00066">
    <property type="entry name" value="GAL4"/>
    <property type="match status" value="1"/>
</dbReference>
<proteinExistence type="predicted"/>
<dbReference type="PANTHER" id="PTHR47338">
    <property type="entry name" value="ZN(II)2CYS6 TRANSCRIPTION FACTOR (EUROFUNG)-RELATED"/>
    <property type="match status" value="1"/>
</dbReference>
<evidence type="ECO:0000256" key="2">
    <source>
        <dbReference type="ARBA" id="ARBA00022723"/>
    </source>
</evidence>
<feature type="region of interest" description="Disordered" evidence="6">
    <location>
        <begin position="80"/>
        <end position="126"/>
    </location>
</feature>
<dbReference type="InterPro" id="IPR036864">
    <property type="entry name" value="Zn2-C6_fun-type_DNA-bd_sf"/>
</dbReference>
<protein>
    <recommendedName>
        <fullName evidence="7">Zn(2)-C6 fungal-type domain-containing protein</fullName>
    </recommendedName>
</protein>
<dbReference type="PANTHER" id="PTHR47338:SF29">
    <property type="entry name" value="ZN(2)-C6 FUNGAL-TYPE DOMAIN-CONTAINING PROTEIN"/>
    <property type="match status" value="1"/>
</dbReference>
<dbReference type="GO" id="GO:0005634">
    <property type="term" value="C:nucleus"/>
    <property type="evidence" value="ECO:0007669"/>
    <property type="project" value="UniProtKB-SubCell"/>
</dbReference>
<feature type="compositionally biased region" description="Low complexity" evidence="6">
    <location>
        <begin position="156"/>
        <end position="170"/>
    </location>
</feature>
<feature type="compositionally biased region" description="Low complexity" evidence="6">
    <location>
        <begin position="215"/>
        <end position="225"/>
    </location>
</feature>
<feature type="region of interest" description="Disordered" evidence="6">
    <location>
        <begin position="323"/>
        <end position="358"/>
    </location>
</feature>
<dbReference type="AlphaFoldDB" id="A0A1Y2EUV7"/>
<evidence type="ECO:0000259" key="7">
    <source>
        <dbReference type="PROSITE" id="PS50048"/>
    </source>
</evidence>
<evidence type="ECO:0000256" key="1">
    <source>
        <dbReference type="ARBA" id="ARBA00004123"/>
    </source>
</evidence>
<dbReference type="CDD" id="cd12148">
    <property type="entry name" value="fungal_TF_MHR"/>
    <property type="match status" value="1"/>
</dbReference>
<dbReference type="EMBL" id="MCGR01000038">
    <property type="protein sequence ID" value="ORY75339.1"/>
    <property type="molecule type" value="Genomic_DNA"/>
</dbReference>
<dbReference type="OrthoDB" id="39175at2759"/>
<evidence type="ECO:0000256" key="5">
    <source>
        <dbReference type="ARBA" id="ARBA00023242"/>
    </source>
</evidence>
<dbReference type="InParanoid" id="A0A1Y2EUV7"/>
<comment type="subcellular location">
    <subcellularLocation>
        <location evidence="1">Nucleus</location>
    </subcellularLocation>
</comment>
<feature type="compositionally biased region" description="Low complexity" evidence="6">
    <location>
        <begin position="7"/>
        <end position="21"/>
    </location>
</feature>
<feature type="region of interest" description="Disordered" evidence="6">
    <location>
        <begin position="1"/>
        <end position="24"/>
    </location>
</feature>
<dbReference type="GO" id="GO:0006351">
    <property type="term" value="P:DNA-templated transcription"/>
    <property type="evidence" value="ECO:0007669"/>
    <property type="project" value="InterPro"/>
</dbReference>
<comment type="caution">
    <text evidence="8">The sequence shown here is derived from an EMBL/GenBank/DDBJ whole genome shotgun (WGS) entry which is preliminary data.</text>
</comment>
<keyword evidence="2" id="KW-0479">Metal-binding</keyword>
<evidence type="ECO:0000313" key="8">
    <source>
        <dbReference type="EMBL" id="ORY75339.1"/>
    </source>
</evidence>
<dbReference type="InterPro" id="IPR050815">
    <property type="entry name" value="TF_fung"/>
</dbReference>
<evidence type="ECO:0000313" key="9">
    <source>
        <dbReference type="Proteomes" id="UP000193467"/>
    </source>
</evidence>
<dbReference type="GO" id="GO:0000981">
    <property type="term" value="F:DNA-binding transcription factor activity, RNA polymerase II-specific"/>
    <property type="evidence" value="ECO:0007669"/>
    <property type="project" value="InterPro"/>
</dbReference>
<feature type="compositionally biased region" description="Low complexity" evidence="6">
    <location>
        <begin position="346"/>
        <end position="358"/>
    </location>
</feature>
<dbReference type="Pfam" id="PF04082">
    <property type="entry name" value="Fungal_trans"/>
    <property type="match status" value="1"/>
</dbReference>
<keyword evidence="9" id="KW-1185">Reference proteome</keyword>